<feature type="compositionally biased region" description="Low complexity" evidence="1">
    <location>
        <begin position="337"/>
        <end position="346"/>
    </location>
</feature>
<feature type="region of interest" description="Disordered" evidence="1">
    <location>
        <begin position="692"/>
        <end position="723"/>
    </location>
</feature>
<evidence type="ECO:0000313" key="3">
    <source>
        <dbReference type="EMBL" id="GIZ40648.1"/>
    </source>
</evidence>
<feature type="signal peptide" evidence="2">
    <location>
        <begin position="1"/>
        <end position="17"/>
    </location>
</feature>
<evidence type="ECO:0000256" key="2">
    <source>
        <dbReference type="SAM" id="SignalP"/>
    </source>
</evidence>
<feature type="chain" id="PRO_5040513988" evidence="2">
    <location>
        <begin position="18"/>
        <end position="748"/>
    </location>
</feature>
<protein>
    <submittedName>
        <fullName evidence="3">Uncharacterized protein</fullName>
    </submittedName>
</protein>
<name>A0A9P3CLI8_9PEZI</name>
<keyword evidence="4" id="KW-1185">Reference proteome</keyword>
<reference evidence="3 4" key="1">
    <citation type="submission" date="2021-01" db="EMBL/GenBank/DDBJ databases">
        <title>Cercospora kikuchii MAFF 305040 whole genome shotgun sequence.</title>
        <authorList>
            <person name="Kashiwa T."/>
            <person name="Suzuki T."/>
        </authorList>
    </citation>
    <scope>NUCLEOTIDE SEQUENCE [LARGE SCALE GENOMIC DNA]</scope>
    <source>
        <strain evidence="3 4">MAFF 305040</strain>
    </source>
</reference>
<dbReference type="AlphaFoldDB" id="A0A9P3CLI8"/>
<evidence type="ECO:0000256" key="1">
    <source>
        <dbReference type="SAM" id="MobiDB-lite"/>
    </source>
</evidence>
<keyword evidence="2" id="KW-0732">Signal</keyword>
<sequence>MLWLAAFAGQALATAAGHRFGLPRDANVTAVTDIRPTSPNDFNTSAYCASQMTQYFATYNPTGVFTTSTITDYIGFDDTGEQTGKIVTQSYSTRTITFTKEAYMAWQQGGANPPCCNTCQLKAGTIEFFWWPDLAQSTTTTSDQATSPTSNVTGPVTAFGKDGFVFTSPTVYMAFSSLYAKNFCGTVGEIWENTTIGFHPSDISTINEYSYTYSSYFTTTEGGSTITGLADAKGTRLPPSPLKYADLAQNCSTISGYVYFENNPQNDIGGGWEHDPCHPVLAIPKALLNMQQAWQDAQCTVLDGYGAYDPPIALTPATAAATPTLPPQPGKTDTHTEAPVTTTPTAFSDSQPTNLPNQGTVSGNEPSETTWTIGPPTPETPIIQPAQSELDTPSALGTETETRKFKPHVEASGTALSSIRRTLQNVGLAQQQPVQTAVEVFTIIEVQVNPAGTTTVLTRTTEAVLQPARTVVQATTDRSGFVTMKTIIEAEKGKPGQQVGNDGTVYTILHESALADGRTTVIPSVVLLGGANPAQLEESGAHVAVPIITAGGNVYTANSNHAFDIDGTILKPGSTVTVDGTTLQLGIDGTTATINGQIVPLARITASGGPDTTITIGSDILTGDGTSGFVVAPGTTLSIGGSSVTISGTAYALKTNSAGETLLIAGPSDAASTAGNVANYIMSVIGETNSRNDANARATTSTTRNEGSTATRDAETTSTVSSGTTTMINKKWSSLWCSIIVSALIGSI</sequence>
<proteinExistence type="predicted"/>
<feature type="compositionally biased region" description="Low complexity" evidence="1">
    <location>
        <begin position="369"/>
        <end position="384"/>
    </location>
</feature>
<evidence type="ECO:0000313" key="4">
    <source>
        <dbReference type="Proteomes" id="UP000825890"/>
    </source>
</evidence>
<dbReference type="EMBL" id="BOLY01000002">
    <property type="protein sequence ID" value="GIZ40648.1"/>
    <property type="molecule type" value="Genomic_DNA"/>
</dbReference>
<dbReference type="RefSeq" id="XP_044655135.1">
    <property type="nucleotide sequence ID" value="XM_044799200.1"/>
</dbReference>
<gene>
    <name evidence="3" type="ORF">CKM354_000397700</name>
</gene>
<feature type="compositionally biased region" description="Low complexity" evidence="1">
    <location>
        <begin position="692"/>
        <end position="705"/>
    </location>
</feature>
<dbReference type="OrthoDB" id="3944128at2759"/>
<organism evidence="3 4">
    <name type="scientific">Cercospora kikuchii</name>
    <dbReference type="NCBI Taxonomy" id="84275"/>
    <lineage>
        <taxon>Eukaryota</taxon>
        <taxon>Fungi</taxon>
        <taxon>Dikarya</taxon>
        <taxon>Ascomycota</taxon>
        <taxon>Pezizomycotina</taxon>
        <taxon>Dothideomycetes</taxon>
        <taxon>Dothideomycetidae</taxon>
        <taxon>Mycosphaerellales</taxon>
        <taxon>Mycosphaerellaceae</taxon>
        <taxon>Cercospora</taxon>
    </lineage>
</organism>
<comment type="caution">
    <text evidence="3">The sequence shown here is derived from an EMBL/GenBank/DDBJ whole genome shotgun (WGS) entry which is preliminary data.</text>
</comment>
<accession>A0A9P3CLI8</accession>
<feature type="region of interest" description="Disordered" evidence="1">
    <location>
        <begin position="319"/>
        <end position="384"/>
    </location>
</feature>
<feature type="compositionally biased region" description="Polar residues" evidence="1">
    <location>
        <begin position="347"/>
        <end position="368"/>
    </location>
</feature>
<dbReference type="Proteomes" id="UP000825890">
    <property type="component" value="Unassembled WGS sequence"/>
</dbReference>
<dbReference type="GeneID" id="68289552"/>